<feature type="region of interest" description="Disordered" evidence="1">
    <location>
        <begin position="141"/>
        <end position="166"/>
    </location>
</feature>
<name>A0A934IIB7_9RHOB</name>
<evidence type="ECO:0000256" key="1">
    <source>
        <dbReference type="SAM" id="MobiDB-lite"/>
    </source>
</evidence>
<organism evidence="3 4">
    <name type="scientific">Palleronia pontilimi</name>
    <dbReference type="NCBI Taxonomy" id="1964209"/>
    <lineage>
        <taxon>Bacteria</taxon>
        <taxon>Pseudomonadati</taxon>
        <taxon>Pseudomonadota</taxon>
        <taxon>Alphaproteobacteria</taxon>
        <taxon>Rhodobacterales</taxon>
        <taxon>Roseobacteraceae</taxon>
        <taxon>Palleronia</taxon>
    </lineage>
</organism>
<evidence type="ECO:0000313" key="3">
    <source>
        <dbReference type="EMBL" id="MBJ3763572.1"/>
    </source>
</evidence>
<accession>A0A934IIB7</accession>
<evidence type="ECO:0000313" key="4">
    <source>
        <dbReference type="Proteomes" id="UP000642488"/>
    </source>
</evidence>
<dbReference type="AlphaFoldDB" id="A0A934IIB7"/>
<feature type="chain" id="PRO_5037643130" evidence="2">
    <location>
        <begin position="29"/>
        <end position="408"/>
    </location>
</feature>
<dbReference type="EMBL" id="JAEKPD010000010">
    <property type="protein sequence ID" value="MBJ3763572.1"/>
    <property type="molecule type" value="Genomic_DNA"/>
</dbReference>
<protein>
    <submittedName>
        <fullName evidence="3">Uncharacterized protein</fullName>
    </submittedName>
</protein>
<comment type="caution">
    <text evidence="3">The sequence shown here is derived from an EMBL/GenBank/DDBJ whole genome shotgun (WGS) entry which is preliminary data.</text>
</comment>
<reference evidence="3" key="1">
    <citation type="submission" date="2020-12" db="EMBL/GenBank/DDBJ databases">
        <title>Bacterial taxonomy.</title>
        <authorList>
            <person name="Pan X."/>
        </authorList>
    </citation>
    <scope>NUCLEOTIDE SEQUENCE</scope>
    <source>
        <strain evidence="3">KCTC 52957</strain>
    </source>
</reference>
<dbReference type="RefSeq" id="WP_198916731.1">
    <property type="nucleotide sequence ID" value="NZ_JAEKPD010000010.1"/>
</dbReference>
<sequence>MRNYDQGCVMRKLSIVVGFCFSAGVCLAQENVELWEGHYSCGGLRDVDVKIDTGTETATFAFYQSRRGRSPIMGSFELDYQIENGAIVATPRRWIDKPRGYRMVGFEGKFVSEGRKISGKISDDSCAAFLIQKIGILPSGDITSSEGETSVEDSPSESLVESRQPAEGSSFAGLNLDINSIPLGYDFLTTLSVADEKKKPETWQWAARGGRNPVGVRQEYTITSVYDNKTPGVKKVVSIYPTHWHSGQIAYRVERTVSSNDPEKMPTEAGLIEAVTEKYGQPIRESSYVVGAGGMGAQRFKVLEYPIKDAKVSDIRCDGIRGNFGMSTPSREEYANASDMLNQVERGATCEAILAISYSVGRNDRLRSYNVAARDIRLELENVIKDRDIKLEMVEKYDSSVPDVSPEL</sequence>
<proteinExistence type="predicted"/>
<evidence type="ECO:0000256" key="2">
    <source>
        <dbReference type="SAM" id="SignalP"/>
    </source>
</evidence>
<feature type="signal peptide" evidence="2">
    <location>
        <begin position="1"/>
        <end position="28"/>
    </location>
</feature>
<keyword evidence="2" id="KW-0732">Signal</keyword>
<gene>
    <name evidence="3" type="ORF">ILP92_12520</name>
</gene>
<keyword evidence="4" id="KW-1185">Reference proteome</keyword>
<dbReference type="Proteomes" id="UP000642488">
    <property type="component" value="Unassembled WGS sequence"/>
</dbReference>